<gene>
    <name evidence="1" type="ORF">ACJMK2_029083</name>
</gene>
<evidence type="ECO:0000313" key="2">
    <source>
        <dbReference type="Proteomes" id="UP001634394"/>
    </source>
</evidence>
<reference evidence="1 2" key="1">
    <citation type="submission" date="2024-11" db="EMBL/GenBank/DDBJ databases">
        <title>Chromosome-level genome assembly of the freshwater bivalve Anodonta woodiana.</title>
        <authorList>
            <person name="Chen X."/>
        </authorList>
    </citation>
    <scope>NUCLEOTIDE SEQUENCE [LARGE SCALE GENOMIC DNA]</scope>
    <source>
        <strain evidence="1">MN2024</strain>
        <tissue evidence="1">Gills</tissue>
    </source>
</reference>
<keyword evidence="2" id="KW-1185">Reference proteome</keyword>
<evidence type="ECO:0000313" key="1">
    <source>
        <dbReference type="EMBL" id="KAL3882776.1"/>
    </source>
</evidence>
<protein>
    <submittedName>
        <fullName evidence="1">Uncharacterized protein</fullName>
    </submittedName>
</protein>
<feature type="non-terminal residue" evidence="1">
    <location>
        <position position="349"/>
    </location>
</feature>
<accession>A0ABD3XB21</accession>
<name>A0ABD3XB21_SINWO</name>
<dbReference type="AlphaFoldDB" id="A0ABD3XB21"/>
<dbReference type="Proteomes" id="UP001634394">
    <property type="component" value="Unassembled WGS sequence"/>
</dbReference>
<dbReference type="EMBL" id="JBJQND010000003">
    <property type="protein sequence ID" value="KAL3882776.1"/>
    <property type="molecule type" value="Genomic_DNA"/>
</dbReference>
<sequence>MVDSCNVSGLWDRYDPDIDWACKHHTIQFEQFANVFCYICNPDIVSHSSGPLIDTCNITGYWKRNEITIAQGRMHYTYNSRYHPFKNTFCYMCNIWDSSFSSYISQHQLPAIQPDSTKVYLVETYVQETSEFRTLICLVDGNVVHDYPSNTIIDEFRHKCNQVCLISFKNETTDYKMCTKCQCNTLKFCEKGPELKDMFYCVPDTFKTNYHQQNFYLVLGVCLSPNVSNEIKQKCEEPDPDNIIENVPVILINDVIMFRNRYCSKCNGYDSIRFLDIEISCGVYIDARLTQSFENLIQLSVQDSCKIKYVRNNCKILSVMTPLYTQPISTCNTTGYWDVEGGALDSLYA</sequence>
<organism evidence="1 2">
    <name type="scientific">Sinanodonta woodiana</name>
    <name type="common">Chinese pond mussel</name>
    <name type="synonym">Anodonta woodiana</name>
    <dbReference type="NCBI Taxonomy" id="1069815"/>
    <lineage>
        <taxon>Eukaryota</taxon>
        <taxon>Metazoa</taxon>
        <taxon>Spiralia</taxon>
        <taxon>Lophotrochozoa</taxon>
        <taxon>Mollusca</taxon>
        <taxon>Bivalvia</taxon>
        <taxon>Autobranchia</taxon>
        <taxon>Heteroconchia</taxon>
        <taxon>Palaeoheterodonta</taxon>
        <taxon>Unionida</taxon>
        <taxon>Unionoidea</taxon>
        <taxon>Unionidae</taxon>
        <taxon>Unioninae</taxon>
        <taxon>Sinanodonta</taxon>
    </lineage>
</organism>
<proteinExistence type="predicted"/>
<comment type="caution">
    <text evidence="1">The sequence shown here is derived from an EMBL/GenBank/DDBJ whole genome shotgun (WGS) entry which is preliminary data.</text>
</comment>